<dbReference type="AlphaFoldDB" id="A0A0V1JLA3"/>
<dbReference type="Proteomes" id="UP000054805">
    <property type="component" value="Unassembled WGS sequence"/>
</dbReference>
<sequence length="73" mass="8995">MTVQPYFLYRAALRSSIVRLHCFSRNILLYTQKNASQRHYSTDYLSLLRIEQEKENDRQYERMCLKDGKYYDY</sequence>
<dbReference type="EMBL" id="JYDS01000351">
    <property type="protein sequence ID" value="KRZ11565.1"/>
    <property type="molecule type" value="Genomic_DNA"/>
</dbReference>
<dbReference type="EMBL" id="JYDV01000084">
    <property type="protein sequence ID" value="KRZ35779.1"/>
    <property type="molecule type" value="Genomic_DNA"/>
</dbReference>
<evidence type="ECO:0000313" key="3">
    <source>
        <dbReference type="Proteomes" id="UP000054805"/>
    </source>
</evidence>
<protein>
    <submittedName>
        <fullName evidence="2">Uncharacterized protein</fullName>
    </submittedName>
</protein>
<name>A0A0V1JLA3_TRIPS</name>
<keyword evidence="3" id="KW-1185">Reference proteome</keyword>
<accession>A0A0V1JLA3</accession>
<evidence type="ECO:0000313" key="2">
    <source>
        <dbReference type="EMBL" id="KRZ35779.1"/>
    </source>
</evidence>
<evidence type="ECO:0000313" key="1">
    <source>
        <dbReference type="EMBL" id="KRZ11565.1"/>
    </source>
</evidence>
<dbReference type="Proteomes" id="UP000054826">
    <property type="component" value="Unassembled WGS sequence"/>
</dbReference>
<gene>
    <name evidence="1" type="ORF">T4B_5791</name>
    <name evidence="2" type="ORF">T4C_2102</name>
</gene>
<proteinExistence type="predicted"/>
<comment type="caution">
    <text evidence="2">The sequence shown here is derived from an EMBL/GenBank/DDBJ whole genome shotgun (WGS) entry which is preliminary data.</text>
</comment>
<evidence type="ECO:0000313" key="4">
    <source>
        <dbReference type="Proteomes" id="UP000054826"/>
    </source>
</evidence>
<reference evidence="3 4" key="1">
    <citation type="submission" date="2015-01" db="EMBL/GenBank/DDBJ databases">
        <title>Evolution of Trichinella species and genotypes.</title>
        <authorList>
            <person name="Korhonen P.K."/>
            <person name="Edoardo P."/>
            <person name="Giuseppe L.R."/>
            <person name="Gasser R.B."/>
        </authorList>
    </citation>
    <scope>NUCLEOTIDE SEQUENCE [LARGE SCALE GENOMIC DNA]</scope>
    <source>
        <strain evidence="2">ISS176</strain>
        <strain evidence="1">ISS588</strain>
    </source>
</reference>
<organism evidence="2 4">
    <name type="scientific">Trichinella pseudospiralis</name>
    <name type="common">Parasitic roundworm</name>
    <dbReference type="NCBI Taxonomy" id="6337"/>
    <lineage>
        <taxon>Eukaryota</taxon>
        <taxon>Metazoa</taxon>
        <taxon>Ecdysozoa</taxon>
        <taxon>Nematoda</taxon>
        <taxon>Enoplea</taxon>
        <taxon>Dorylaimia</taxon>
        <taxon>Trichinellida</taxon>
        <taxon>Trichinellidae</taxon>
        <taxon>Trichinella</taxon>
    </lineage>
</organism>